<evidence type="ECO:0000313" key="3">
    <source>
        <dbReference type="Proteomes" id="UP001356427"/>
    </source>
</evidence>
<evidence type="ECO:0000313" key="2">
    <source>
        <dbReference type="EMBL" id="KAK6297531.1"/>
    </source>
</evidence>
<gene>
    <name evidence="2" type="ORF">J4Q44_G00321140</name>
</gene>
<protein>
    <recommendedName>
        <fullName evidence="4">Testis development-related protein</fullName>
    </recommendedName>
</protein>
<dbReference type="Pfam" id="PF15683">
    <property type="entry name" value="TDRP"/>
    <property type="match status" value="1"/>
</dbReference>
<name>A0AAN8QFX2_9TELE</name>
<accession>A0AAN8QFX2</accession>
<dbReference type="AlphaFoldDB" id="A0AAN8QFX2"/>
<feature type="region of interest" description="Disordered" evidence="1">
    <location>
        <begin position="159"/>
        <end position="201"/>
    </location>
</feature>
<proteinExistence type="predicted"/>
<dbReference type="GO" id="GO:0005829">
    <property type="term" value="C:cytosol"/>
    <property type="evidence" value="ECO:0007669"/>
    <property type="project" value="TreeGrafter"/>
</dbReference>
<dbReference type="PANTHER" id="PTHR35663">
    <property type="entry name" value="TESTIS DEVELOPMENT-RELATED PROTEIN-RELATED"/>
    <property type="match status" value="1"/>
</dbReference>
<keyword evidence="3" id="KW-1185">Reference proteome</keyword>
<evidence type="ECO:0008006" key="4">
    <source>
        <dbReference type="Google" id="ProtNLM"/>
    </source>
</evidence>
<feature type="compositionally biased region" description="Basic and acidic residues" evidence="1">
    <location>
        <begin position="127"/>
        <end position="142"/>
    </location>
</feature>
<evidence type="ECO:0000256" key="1">
    <source>
        <dbReference type="SAM" id="MobiDB-lite"/>
    </source>
</evidence>
<dbReference type="PANTHER" id="PTHR35663:SF1">
    <property type="entry name" value="TESTIS DEVELOPMENT-RELATED PROTEIN"/>
    <property type="match status" value="1"/>
</dbReference>
<sequence length="264" mass="29550">MFKKSKSKVLVDYASEEDEISWHHQHTYKGSGPMLQLAFAPLSSQQDPPSPDCLCDVTVGGRFTRDKDPEGEDEEEAVSPVSKDVKVKKVKSKKEKRDKKMFSSQDDEHFLLTGVTLADRRGSHKKNKEEGKEKNKPITEKGHCFWDSVTMTMRQITPTRKLDKMEGWEPPQLADPTETPTDEAMEAQSGTRDSPVSFPQALGLPLGLPSWAGLGLEEDSSHYANLSESRDSTAVRWTALAKGKLAGIRRRSRGNVSETWEGFK</sequence>
<comment type="caution">
    <text evidence="2">The sequence shown here is derived from an EMBL/GenBank/DDBJ whole genome shotgun (WGS) entry which is preliminary data.</text>
</comment>
<organism evidence="2 3">
    <name type="scientific">Coregonus suidteri</name>
    <dbReference type="NCBI Taxonomy" id="861788"/>
    <lineage>
        <taxon>Eukaryota</taxon>
        <taxon>Metazoa</taxon>
        <taxon>Chordata</taxon>
        <taxon>Craniata</taxon>
        <taxon>Vertebrata</taxon>
        <taxon>Euteleostomi</taxon>
        <taxon>Actinopterygii</taxon>
        <taxon>Neopterygii</taxon>
        <taxon>Teleostei</taxon>
        <taxon>Protacanthopterygii</taxon>
        <taxon>Salmoniformes</taxon>
        <taxon>Salmonidae</taxon>
        <taxon>Coregoninae</taxon>
        <taxon>Coregonus</taxon>
    </lineage>
</organism>
<dbReference type="GO" id="GO:0005634">
    <property type="term" value="C:nucleus"/>
    <property type="evidence" value="ECO:0007669"/>
    <property type="project" value="TreeGrafter"/>
</dbReference>
<reference evidence="2 3" key="1">
    <citation type="submission" date="2021-04" db="EMBL/GenBank/DDBJ databases">
        <authorList>
            <person name="De Guttry C."/>
            <person name="Zahm M."/>
            <person name="Klopp C."/>
            <person name="Cabau C."/>
            <person name="Louis A."/>
            <person name="Berthelot C."/>
            <person name="Parey E."/>
            <person name="Roest Crollius H."/>
            <person name="Montfort J."/>
            <person name="Robinson-Rechavi M."/>
            <person name="Bucao C."/>
            <person name="Bouchez O."/>
            <person name="Gislard M."/>
            <person name="Lluch J."/>
            <person name="Milhes M."/>
            <person name="Lampietro C."/>
            <person name="Lopez Roques C."/>
            <person name="Donnadieu C."/>
            <person name="Braasch I."/>
            <person name="Desvignes T."/>
            <person name="Postlethwait J."/>
            <person name="Bobe J."/>
            <person name="Wedekind C."/>
            <person name="Guiguen Y."/>
        </authorList>
    </citation>
    <scope>NUCLEOTIDE SEQUENCE [LARGE SCALE GENOMIC DNA]</scope>
    <source>
        <strain evidence="2">Cs_M1</strain>
        <tissue evidence="2">Blood</tissue>
    </source>
</reference>
<dbReference type="InterPro" id="IPR031399">
    <property type="entry name" value="TDRP"/>
</dbReference>
<dbReference type="EMBL" id="JAGTTL010000031">
    <property type="protein sequence ID" value="KAK6297531.1"/>
    <property type="molecule type" value="Genomic_DNA"/>
</dbReference>
<dbReference type="GO" id="GO:0007283">
    <property type="term" value="P:spermatogenesis"/>
    <property type="evidence" value="ECO:0007669"/>
    <property type="project" value="InterPro"/>
</dbReference>
<dbReference type="Proteomes" id="UP001356427">
    <property type="component" value="Unassembled WGS sequence"/>
</dbReference>
<feature type="region of interest" description="Disordered" evidence="1">
    <location>
        <begin position="118"/>
        <end position="142"/>
    </location>
</feature>
<feature type="region of interest" description="Disordered" evidence="1">
    <location>
        <begin position="64"/>
        <end position="84"/>
    </location>
</feature>